<evidence type="ECO:0000313" key="5">
    <source>
        <dbReference type="Proteomes" id="UP001224775"/>
    </source>
</evidence>
<gene>
    <name evidence="4" type="ORF">QTG54_014369</name>
</gene>
<feature type="compositionally biased region" description="Low complexity" evidence="2">
    <location>
        <begin position="765"/>
        <end position="778"/>
    </location>
</feature>
<sequence>MTSTSNNNNVGQEINLADSLDDFLSNMDREREAINARILAAYGEGGGEGRGQRQHTRIDKFAGSHHDTSVNNVGADNGAQENYDHDHIREDRSTTSSAASLLISVRGDDNDGSKEVLNGLSAELGGAPSHSARKNNRTNNTQFKRIDGTNNSSSENAADDVYNITQQSQQLYDKLNTSYNSHQKEDTEETTSTATATAGLPTNPTMTTYNSSPSGSSYLGTPPPLVVKKIVDEWGAGQQQKKKSSTIQEDSIVPDVPTAGSNESYDWVLQQLSKKTDASVGHYRETDDMSLKNSTAAAASTTTSAVKQDAAKSLTQPEPTTNGWFRKNTNRVSVLLRVNNHHTTTTKAAAASSSGGDDNILFPMPFGNNDQHESTSNIPQTESLHRGKIVLINPNTFHNEKRLRGGGNTVDIARLVAQVSQISSTEDWARQYQFDDVSGMMGRMGGNGNALDDDDNAVDSLGSLAQQLTGEVSGGSRKCSTVLFAAGGTKSGKTRMVFGPFISSMIASVTTMRTENPPSNLGMVGEIIQQVLKSNNQCSVSILEIADDDVLRDILGFSEGRLNEQRGTSALRLRHSDRKRGGGPASVENLWQVPMTSFEEACEIISDAFQSRSLRKIWREEGGHGHFVVTISCSGGTGNDESCIQVVDLASPDCQATATSPSRINSIRKSLSALRGILRELATNHPNTSTTSALPVSFRECTLTKVIQRNVEGHDTNGLSRAVVIGCVNTSSRDYSQTLRTMDFMTSISAKTGEITRSPFRDGSARSAPASSPVASTPKQPDSDEALLRSIVSDPRQRLAKFLTPQSNTKDGRVSQEKSRKIATPRSGSTHSDAMAQQRFRDTYTSVFDQLENLMSNEEEEDNIDRDIYGNTIIQAITPNPKSHSKKKLPDPSPDTEAEVFFSPLYNLTPPVGRSPHGVKKGSTDETEVEGNLQQHNQRGDESGKQRFQSRKEVTKDGVKADTGPHLFSEIEFERSSPSDGENWNEFSPVSLSNGRANQDIFVEKSKLIPLKTLISHDSMESELLVSCRSNANVKVGLTSSGLDSVDRPKLPSSNYQTTEAAVAEQDVSSIVKSFQQEVEALVKNSPSSKFRSKDGSGRVTGRSGDRLDSVPTKDTNDDYNSSTNSNVIRGEVVALKSMLEKFKKEKETTDAFVQKLQMVIDETESDDFDDDTSFPSNCFTLLNSVREQHVMVADLQRELEECKAQNTEITRELNRSVTDKSFEKDLVRAKQLLSDQAKKSLALETEVKLEKARVKELSSEKTAFSTLLREIDEKLDMGTPSKQNVCDASRQKLRLERMERTQAGLQQLFAKNQELERLLKESCDEGNKARKLVELLEAKVVDLQRQANQSKGPSSRAVEAAEKLAEEAVRDNEALSNENAQMRDSITRIRNEYQSLSQQHRGVVAMNTELSAERERLLARNHSKTMSIRKAFDACKEEKAQLEEQLATFSSKTAEMMKQRIDHMKEEYVRRLSMQQATIKQLEEQKDMRQLAAMSSVKNENENLRMRIVQIEKNTSMKLQDTEAALSQVQTELNEATNEAKIQRDENMTLQNELSHLRGIIDVAEESVNEVNRLRIENDQLHESIRSQQDQQTQDASFEVPFEIRGKNNVNNVSFLHDADEYFMKERVTALMRENEQNNISMRSLQSENIALKSSVEQCTGTIDVMRSELNDLKSMTSEGMSKMRSRHEKDKITIAEMEKKLESANNLIRRIRPSHGGIGMRSMIDETSSASRWNTPHESQIPRRFETSFTPYDASEKKSNAAELSAEKELRYKAEEICAGVLADAKLGFEERDKEIERLRSKLARTSRGYL</sequence>
<feature type="region of interest" description="Disordered" evidence="2">
    <location>
        <begin position="237"/>
        <end position="258"/>
    </location>
</feature>
<dbReference type="GO" id="GO:0003777">
    <property type="term" value="F:microtubule motor activity"/>
    <property type="evidence" value="ECO:0007669"/>
    <property type="project" value="InterPro"/>
</dbReference>
<evidence type="ECO:0000256" key="1">
    <source>
        <dbReference type="SAM" id="Coils"/>
    </source>
</evidence>
<accession>A0AAD9D6Q2</accession>
<reference evidence="4" key="1">
    <citation type="submission" date="2023-06" db="EMBL/GenBank/DDBJ databases">
        <title>Survivors Of The Sea: Transcriptome response of Skeletonema marinoi to long-term dormancy.</title>
        <authorList>
            <person name="Pinder M.I.M."/>
            <person name="Kourtchenko O."/>
            <person name="Robertson E.K."/>
            <person name="Larsson T."/>
            <person name="Maumus F."/>
            <person name="Osuna-Cruz C.M."/>
            <person name="Vancaester E."/>
            <person name="Stenow R."/>
            <person name="Vandepoele K."/>
            <person name="Ploug H."/>
            <person name="Bruchert V."/>
            <person name="Godhe A."/>
            <person name="Topel M."/>
        </authorList>
    </citation>
    <scope>NUCLEOTIDE SEQUENCE</scope>
    <source>
        <strain evidence="4">R05AC</strain>
    </source>
</reference>
<feature type="domain" description="Kinesin motor" evidence="3">
    <location>
        <begin position="329"/>
        <end position="758"/>
    </location>
</feature>
<dbReference type="InterPro" id="IPR001752">
    <property type="entry name" value="Kinesin_motor_dom"/>
</dbReference>
<feature type="compositionally biased region" description="Basic and acidic residues" evidence="2">
    <location>
        <begin position="810"/>
        <end position="820"/>
    </location>
</feature>
<feature type="coiled-coil region" evidence="1">
    <location>
        <begin position="1433"/>
        <end position="1592"/>
    </location>
</feature>
<protein>
    <submittedName>
        <fullName evidence="4">Kinesin family protein</fullName>
    </submittedName>
</protein>
<feature type="coiled-coil region" evidence="1">
    <location>
        <begin position="1186"/>
        <end position="1213"/>
    </location>
</feature>
<dbReference type="Gene3D" id="1.20.58.980">
    <property type="match status" value="1"/>
</dbReference>
<feature type="coiled-coil region" evidence="1">
    <location>
        <begin position="1299"/>
        <end position="1400"/>
    </location>
</feature>
<name>A0AAD9D6Q2_9STRA</name>
<dbReference type="EMBL" id="JATAAI010000036">
    <property type="protein sequence ID" value="KAK1734909.1"/>
    <property type="molecule type" value="Genomic_DNA"/>
</dbReference>
<keyword evidence="1" id="KW-0175">Coiled coil</keyword>
<comment type="caution">
    <text evidence="4">The sequence shown here is derived from an EMBL/GenBank/DDBJ whole genome shotgun (WGS) entry which is preliminary data.</text>
</comment>
<feature type="compositionally biased region" description="Low complexity" evidence="2">
    <location>
        <begin position="294"/>
        <end position="305"/>
    </location>
</feature>
<dbReference type="InterPro" id="IPR027417">
    <property type="entry name" value="P-loop_NTPase"/>
</dbReference>
<dbReference type="SUPFAM" id="SSF52540">
    <property type="entry name" value="P-loop containing nucleoside triphosphate hydrolases"/>
    <property type="match status" value="1"/>
</dbReference>
<feature type="compositionally biased region" description="Basic and acidic residues" evidence="2">
    <location>
        <begin position="938"/>
        <end position="960"/>
    </location>
</feature>
<dbReference type="GO" id="GO:0005524">
    <property type="term" value="F:ATP binding"/>
    <property type="evidence" value="ECO:0007669"/>
    <property type="project" value="InterPro"/>
</dbReference>
<evidence type="ECO:0000259" key="3">
    <source>
        <dbReference type="SMART" id="SM00129"/>
    </source>
</evidence>
<feature type="compositionally biased region" description="Polar residues" evidence="2">
    <location>
        <begin position="313"/>
        <end position="323"/>
    </location>
</feature>
<dbReference type="Proteomes" id="UP001224775">
    <property type="component" value="Unassembled WGS sequence"/>
</dbReference>
<feature type="region of interest" description="Disordered" evidence="2">
    <location>
        <begin position="754"/>
        <end position="784"/>
    </location>
</feature>
<dbReference type="GO" id="GO:0008017">
    <property type="term" value="F:microtubule binding"/>
    <property type="evidence" value="ECO:0007669"/>
    <property type="project" value="InterPro"/>
</dbReference>
<proteinExistence type="predicted"/>
<evidence type="ECO:0000256" key="2">
    <source>
        <dbReference type="SAM" id="MobiDB-lite"/>
    </source>
</evidence>
<feature type="region of interest" description="Disordered" evidence="2">
    <location>
        <begin position="106"/>
        <end position="157"/>
    </location>
</feature>
<feature type="region of interest" description="Disordered" evidence="2">
    <location>
        <begin position="180"/>
        <end position="205"/>
    </location>
</feature>
<dbReference type="GO" id="GO:0007018">
    <property type="term" value="P:microtubule-based movement"/>
    <property type="evidence" value="ECO:0007669"/>
    <property type="project" value="InterPro"/>
</dbReference>
<keyword evidence="5" id="KW-1185">Reference proteome</keyword>
<feature type="region of interest" description="Disordered" evidence="2">
    <location>
        <begin position="877"/>
        <end position="963"/>
    </location>
</feature>
<feature type="region of interest" description="Disordered" evidence="2">
    <location>
        <begin position="798"/>
        <end position="835"/>
    </location>
</feature>
<feature type="region of interest" description="Disordered" evidence="2">
    <location>
        <begin position="290"/>
        <end position="325"/>
    </location>
</feature>
<feature type="compositionally biased region" description="Polar residues" evidence="2">
    <location>
        <begin position="137"/>
        <end position="156"/>
    </location>
</feature>
<dbReference type="SMART" id="SM00129">
    <property type="entry name" value="KISc"/>
    <property type="match status" value="1"/>
</dbReference>
<organism evidence="4 5">
    <name type="scientific">Skeletonema marinoi</name>
    <dbReference type="NCBI Taxonomy" id="267567"/>
    <lineage>
        <taxon>Eukaryota</taxon>
        <taxon>Sar</taxon>
        <taxon>Stramenopiles</taxon>
        <taxon>Ochrophyta</taxon>
        <taxon>Bacillariophyta</taxon>
        <taxon>Coscinodiscophyceae</taxon>
        <taxon>Thalassiosirophycidae</taxon>
        <taxon>Thalassiosirales</taxon>
        <taxon>Skeletonemataceae</taxon>
        <taxon>Skeletonema</taxon>
        <taxon>Skeletonema marinoi-dohrnii complex</taxon>
    </lineage>
</organism>
<evidence type="ECO:0000313" key="4">
    <source>
        <dbReference type="EMBL" id="KAK1734909.1"/>
    </source>
</evidence>
<feature type="region of interest" description="Disordered" evidence="2">
    <location>
        <begin position="1085"/>
        <end position="1124"/>
    </location>
</feature>